<organism evidence="1 2">
    <name type="scientific">Vibrio alginolyticus</name>
    <dbReference type="NCBI Taxonomy" id="663"/>
    <lineage>
        <taxon>Bacteria</taxon>
        <taxon>Pseudomonadati</taxon>
        <taxon>Pseudomonadota</taxon>
        <taxon>Gammaproteobacteria</taxon>
        <taxon>Vibrionales</taxon>
        <taxon>Vibrionaceae</taxon>
        <taxon>Vibrio</taxon>
    </lineage>
</organism>
<evidence type="ECO:0000313" key="1">
    <source>
        <dbReference type="EMBL" id="NOI11202.1"/>
    </source>
</evidence>
<accession>A0A7Y4EZ52</accession>
<name>A0A7Y4EZ52_VIBAL</name>
<protein>
    <submittedName>
        <fullName evidence="1">Uncharacterized protein</fullName>
    </submittedName>
</protein>
<proteinExistence type="predicted"/>
<sequence>MTQSNTALLISIANCELEAMVLKAKFEHLGFSDEEHIEEQIFCFELGGWIAKQMKRSDLSDRMLRYVGDLFGIMTTMPSSEWFVKTFNVAMSQE</sequence>
<reference evidence="1 2" key="1">
    <citation type="submission" date="2019-09" db="EMBL/GenBank/DDBJ databases">
        <title>Draft genome sequencing and comparative genomics of hatchery-associated Vibrios.</title>
        <authorList>
            <person name="Kehlet-Delgado H."/>
            <person name="Mueller R.S."/>
        </authorList>
    </citation>
    <scope>NUCLEOTIDE SEQUENCE [LARGE SCALE GENOMIC DNA]</scope>
    <source>
        <strain evidence="1 2">081416A</strain>
    </source>
</reference>
<comment type="caution">
    <text evidence="1">The sequence shown here is derived from an EMBL/GenBank/DDBJ whole genome shotgun (WGS) entry which is preliminary data.</text>
</comment>
<dbReference type="EMBL" id="VTYF01000015">
    <property type="protein sequence ID" value="NOI11202.1"/>
    <property type="molecule type" value="Genomic_DNA"/>
</dbReference>
<dbReference type="Proteomes" id="UP000532247">
    <property type="component" value="Unassembled WGS sequence"/>
</dbReference>
<dbReference type="AlphaFoldDB" id="A0A7Y4EZ52"/>
<dbReference type="RefSeq" id="WP_171346145.1">
    <property type="nucleotide sequence ID" value="NZ_VTYF01000015.1"/>
</dbReference>
<gene>
    <name evidence="1" type="ORF">F0254_20415</name>
</gene>
<evidence type="ECO:0000313" key="2">
    <source>
        <dbReference type="Proteomes" id="UP000532247"/>
    </source>
</evidence>